<evidence type="ECO:0000256" key="2">
    <source>
        <dbReference type="ARBA" id="ARBA00004922"/>
    </source>
</evidence>
<comment type="caution">
    <text evidence="12">The sequence shown here is derived from an EMBL/GenBank/DDBJ whole genome shotgun (WGS) entry which is preliminary data.</text>
</comment>
<feature type="transmembrane region" description="Helical" evidence="10">
    <location>
        <begin position="484"/>
        <end position="507"/>
    </location>
</feature>
<comment type="pathway">
    <text evidence="2">Protein modification; protein glycosylation.</text>
</comment>
<dbReference type="GO" id="GO:0006488">
    <property type="term" value="P:dolichol-linked oligosaccharide biosynthetic process"/>
    <property type="evidence" value="ECO:0007669"/>
    <property type="project" value="InterPro"/>
</dbReference>
<gene>
    <name evidence="12" type="ORF">VMCG_09835</name>
</gene>
<keyword evidence="13" id="KW-1185">Reference proteome</keyword>
<name>A0A423VHQ6_9PEZI</name>
<feature type="region of interest" description="Disordered" evidence="11">
    <location>
        <begin position="342"/>
        <end position="375"/>
    </location>
</feature>
<feature type="transmembrane region" description="Helical" evidence="10">
    <location>
        <begin position="12"/>
        <end position="34"/>
    </location>
</feature>
<keyword evidence="5 10" id="KW-0256">Endoplasmic reticulum</keyword>
<feature type="transmembrane region" description="Helical" evidence="10">
    <location>
        <begin position="427"/>
        <end position="448"/>
    </location>
</feature>
<feature type="compositionally biased region" description="Basic and acidic residues" evidence="11">
    <location>
        <begin position="355"/>
        <end position="365"/>
    </location>
</feature>
<dbReference type="EMBL" id="LKEA01000062">
    <property type="protein sequence ID" value="ROV90491.1"/>
    <property type="molecule type" value="Genomic_DNA"/>
</dbReference>
<keyword evidence="7 10" id="KW-0472">Membrane</keyword>
<dbReference type="PANTHER" id="PTHR13117">
    <property type="entry name" value="ENDOPLASMIC RETICULUM MULTISPAN TRANSMEMBRANE PROTEIN-RELATED"/>
    <property type="match status" value="1"/>
</dbReference>
<evidence type="ECO:0000256" key="3">
    <source>
        <dbReference type="ARBA" id="ARBA00010288"/>
    </source>
</evidence>
<evidence type="ECO:0000256" key="10">
    <source>
        <dbReference type="RuleBase" id="RU365067"/>
    </source>
</evidence>
<dbReference type="AlphaFoldDB" id="A0A423VHQ6"/>
<evidence type="ECO:0000256" key="4">
    <source>
        <dbReference type="ARBA" id="ARBA00022692"/>
    </source>
</evidence>
<evidence type="ECO:0000256" key="7">
    <source>
        <dbReference type="ARBA" id="ARBA00023136"/>
    </source>
</evidence>
<keyword evidence="10" id="KW-0813">Transport</keyword>
<keyword evidence="6 10" id="KW-1133">Transmembrane helix</keyword>
<accession>A0A423VHQ6</accession>
<feature type="compositionally biased region" description="Polar residues" evidence="11">
    <location>
        <begin position="345"/>
        <end position="354"/>
    </location>
</feature>
<feature type="transmembrane region" description="Helical" evidence="10">
    <location>
        <begin position="186"/>
        <end position="204"/>
    </location>
</feature>
<evidence type="ECO:0000256" key="6">
    <source>
        <dbReference type="ARBA" id="ARBA00022989"/>
    </source>
</evidence>
<dbReference type="GO" id="GO:0005789">
    <property type="term" value="C:endoplasmic reticulum membrane"/>
    <property type="evidence" value="ECO:0007669"/>
    <property type="project" value="UniProtKB-SubCell"/>
</dbReference>
<evidence type="ECO:0000256" key="8">
    <source>
        <dbReference type="ARBA" id="ARBA00044793"/>
    </source>
</evidence>
<dbReference type="Proteomes" id="UP000283895">
    <property type="component" value="Unassembled WGS sequence"/>
</dbReference>
<feature type="transmembrane region" description="Helical" evidence="10">
    <location>
        <begin position="40"/>
        <end position="60"/>
    </location>
</feature>
<dbReference type="Pfam" id="PF04506">
    <property type="entry name" value="Rft-1"/>
    <property type="match status" value="1"/>
</dbReference>
<dbReference type="InterPro" id="IPR007594">
    <property type="entry name" value="RFT1"/>
</dbReference>
<evidence type="ECO:0000256" key="1">
    <source>
        <dbReference type="ARBA" id="ARBA00004477"/>
    </source>
</evidence>
<dbReference type="STRING" id="356882.A0A423VHQ6"/>
<feature type="transmembrane region" description="Helical" evidence="10">
    <location>
        <begin position="390"/>
        <end position="415"/>
    </location>
</feature>
<feature type="compositionally biased region" description="Low complexity" evidence="11">
    <location>
        <begin position="75"/>
        <end position="87"/>
    </location>
</feature>
<evidence type="ECO:0000256" key="9">
    <source>
        <dbReference type="ARBA" id="ARBA00045912"/>
    </source>
</evidence>
<keyword evidence="4 10" id="KW-0812">Transmembrane</keyword>
<organism evidence="12 13">
    <name type="scientific">Cytospora schulzeri</name>
    <dbReference type="NCBI Taxonomy" id="448051"/>
    <lineage>
        <taxon>Eukaryota</taxon>
        <taxon>Fungi</taxon>
        <taxon>Dikarya</taxon>
        <taxon>Ascomycota</taxon>
        <taxon>Pezizomycotina</taxon>
        <taxon>Sordariomycetes</taxon>
        <taxon>Sordariomycetidae</taxon>
        <taxon>Diaporthales</taxon>
        <taxon>Cytosporaceae</taxon>
        <taxon>Cytospora</taxon>
    </lineage>
</organism>
<dbReference type="GO" id="GO:0034203">
    <property type="term" value="P:glycolipid translocation"/>
    <property type="evidence" value="ECO:0007669"/>
    <property type="project" value="TreeGrafter"/>
</dbReference>
<comment type="function">
    <text evidence="9 10">Intramembrane glycolipid transporter that operates in the biosynthetic pathway of dolichol-linked oligosaccharides, the glycan precursors employed in protein asparagine (N)-glycosylation. The sequential addition of sugars to dolichol pyrophosphate produces dolichol-linked oligosaccharides containing fourteen sugars, including two GlcNAcs, nine mannoses and three glucoses. Once assembled, the oligosaccharide is transferred from the lipid to nascent proteins by oligosaccharyltransferases. The assembly of dolichol-linked oligosaccharides begins on the cytosolic side of the endoplasmic reticulum membrane and finishes in its lumen. RFT1 could mediate the translocation of the cytosolically oriented intermediate DolPP-GlcNAc2Man5, produced by ALG11, into the ER lumen where dolichol-linked oligosaccharides assembly continues. However, the intramembrane lipid transporter activity could not be confirmed in vitro.</text>
</comment>
<dbReference type="OrthoDB" id="9979195at2759"/>
<comment type="similarity">
    <text evidence="3 10">Belongs to the RFT1 family.</text>
</comment>
<comment type="subcellular location">
    <subcellularLocation>
        <location evidence="1 10">Endoplasmic reticulum membrane</location>
        <topology evidence="1 10">Multi-pass membrane protein</topology>
    </subcellularLocation>
</comment>
<evidence type="ECO:0000313" key="13">
    <source>
        <dbReference type="Proteomes" id="UP000283895"/>
    </source>
</evidence>
<sequence>MAGDGEAKVVRGASLLILLQIVSRAITFIANQLLLRFLTAQLLGVSTQLEVYYLSVLFFARESLRVAIQRQGTISSSPDSSSQSSSSPGDKHQANPSSNVKRSQAQGTQAVVNLGYISIALGAAVAALLGWMYLSSIPTATLLSTPNLVPSVYVYALASMLELLSEPAFVVMQIRLQFGARATAESVATFAKCFVTLASAYWASRHGVELGVLPFALGQTAYGLGLLGVYVWYGAGLAGREGFSLLPTRLGGGNGSGGDGNGYVLSLFYGPTVKLASSMMVQSFVKHILTQGDTFLVSALSTPTAQGVYALANNYGGLAARLVFQPVEESSRSYFSRLLSATAPDKSTPSPSTETQKDDNTRKGNNDGIQQPSKDALNEASDNLTALLRLYTFVSVPLVSLGPVAAPLVLSLIAGSQWTASGAGQALAAYVYYIPLIAINGLAEAFVASVATESEVNRQSVWMSAFSFVFAASGYVFLRVLNWGAVGLVWANGINMAGRIVWAVWFIKRYMAQKGTSWEVTKLLPSPLCLGAAAVASQVVRKVVNEDAAGTGVRPVMGELVKIAGVAVPFLAVCAFAERRFLLQCYQKVRGNRAAPSAPMEIKSG</sequence>
<reference evidence="12 13" key="1">
    <citation type="submission" date="2015-09" db="EMBL/GenBank/DDBJ databases">
        <title>Host preference determinants of Valsa canker pathogens revealed by comparative genomics.</title>
        <authorList>
            <person name="Yin Z."/>
            <person name="Huang L."/>
        </authorList>
    </citation>
    <scope>NUCLEOTIDE SEQUENCE [LARGE SCALE GENOMIC DNA]</scope>
    <source>
        <strain evidence="12 13">03-1</strain>
    </source>
</reference>
<protein>
    <recommendedName>
        <fullName evidence="8 10">Man(5)GlcNAc(2)-PP-dolichol translocation protein RFT1</fullName>
    </recommendedName>
</protein>
<feature type="transmembrane region" description="Helical" evidence="10">
    <location>
        <begin position="153"/>
        <end position="174"/>
    </location>
</feature>
<feature type="transmembrane region" description="Helical" evidence="10">
    <location>
        <begin position="111"/>
        <end position="133"/>
    </location>
</feature>
<feature type="transmembrane region" description="Helical" evidence="10">
    <location>
        <begin position="460"/>
        <end position="478"/>
    </location>
</feature>
<evidence type="ECO:0000256" key="11">
    <source>
        <dbReference type="SAM" id="MobiDB-lite"/>
    </source>
</evidence>
<proteinExistence type="inferred from homology"/>
<feature type="transmembrane region" description="Helical" evidence="10">
    <location>
        <begin position="210"/>
        <end position="233"/>
    </location>
</feature>
<evidence type="ECO:0000256" key="5">
    <source>
        <dbReference type="ARBA" id="ARBA00022824"/>
    </source>
</evidence>
<dbReference type="PANTHER" id="PTHR13117:SF5">
    <property type="entry name" value="PROTEIN RFT1 HOMOLOG"/>
    <property type="match status" value="1"/>
</dbReference>
<feature type="region of interest" description="Disordered" evidence="11">
    <location>
        <begin position="74"/>
        <end position="103"/>
    </location>
</feature>
<evidence type="ECO:0000313" key="12">
    <source>
        <dbReference type="EMBL" id="ROV90491.1"/>
    </source>
</evidence>
<feature type="compositionally biased region" description="Polar residues" evidence="11">
    <location>
        <begin position="94"/>
        <end position="103"/>
    </location>
</feature>